<proteinExistence type="predicted"/>
<dbReference type="Pfam" id="PF00571">
    <property type="entry name" value="CBS"/>
    <property type="match status" value="1"/>
</dbReference>
<dbReference type="Gene3D" id="3.10.580.10">
    <property type="entry name" value="CBS-domain"/>
    <property type="match status" value="1"/>
</dbReference>
<organism evidence="4 5">
    <name type="scientific">Smittium megazygosporum</name>
    <dbReference type="NCBI Taxonomy" id="133381"/>
    <lineage>
        <taxon>Eukaryota</taxon>
        <taxon>Fungi</taxon>
        <taxon>Fungi incertae sedis</taxon>
        <taxon>Zoopagomycota</taxon>
        <taxon>Kickxellomycotina</taxon>
        <taxon>Harpellomycetes</taxon>
        <taxon>Harpellales</taxon>
        <taxon>Legeriomycetaceae</taxon>
        <taxon>Smittium</taxon>
    </lineage>
</organism>
<dbReference type="InterPro" id="IPR050511">
    <property type="entry name" value="AMPK_gamma/SDS23_families"/>
</dbReference>
<evidence type="ECO:0000313" key="5">
    <source>
        <dbReference type="Proteomes" id="UP000245609"/>
    </source>
</evidence>
<keyword evidence="5" id="KW-1185">Reference proteome</keyword>
<dbReference type="SUPFAM" id="SSF54631">
    <property type="entry name" value="CBS-domain pair"/>
    <property type="match status" value="2"/>
</dbReference>
<name>A0A2T9ZE41_9FUNG</name>
<dbReference type="EMBL" id="MBFS01000309">
    <property type="protein sequence ID" value="PVV02863.1"/>
    <property type="molecule type" value="Genomic_DNA"/>
</dbReference>
<evidence type="ECO:0000313" key="4">
    <source>
        <dbReference type="EMBL" id="PVV02863.1"/>
    </source>
</evidence>
<gene>
    <name evidence="4" type="ORF">BB560_002673</name>
</gene>
<sequence length="416" mass="46366">MDKFSEIKKVLSGYKLQDVINHSTVPLGKILIDVGISIEEALEFMNRQNLLSVPVYYSPEINNQSKNNSDSNSKVVDIVSVNDICSYVVNHNLTNTPSKESVLQLPIQRVVEAKKTIIGKTTSDMPLMEIISELVQDRYTFALVDIVGKGDSTSSGGDEDINSKAMVKRHDILSFLNSINHELQAALDLSVGEVMEILFAKNNYNWVVNRALKEEINDGSHDPNGISGFKLSNAFKRSYTNLNNPCHNTTLPSDPPRRFQDIIYIVPTTLAIEGYKMLLYNDIGTLPVLDPVSKGFIAELEISHFRYLSSSNSGLLGKPVLAFISGLRNTYLQRQSVAQKVFLGMSPTNSTLVSLRESSMAPSIKPPWFCNKSFTLNQIMFGMINSGYRQTFVLDKNNNIEGLLSIIDVLDLFNKL</sequence>
<dbReference type="Proteomes" id="UP000245609">
    <property type="component" value="Unassembled WGS sequence"/>
</dbReference>
<dbReference type="InterPro" id="IPR046342">
    <property type="entry name" value="CBS_dom_sf"/>
</dbReference>
<dbReference type="OrthoDB" id="449052at2759"/>
<keyword evidence="2" id="KW-0129">CBS domain</keyword>
<dbReference type="PANTHER" id="PTHR13780">
    <property type="entry name" value="AMP-ACTIVATED PROTEIN KINASE, GAMMA REGULATORY SUBUNIT"/>
    <property type="match status" value="1"/>
</dbReference>
<protein>
    <recommendedName>
        <fullName evidence="3">CBS domain-containing protein</fullName>
    </recommendedName>
</protein>
<dbReference type="STRING" id="133381.A0A2T9ZE41"/>
<dbReference type="AlphaFoldDB" id="A0A2T9ZE41"/>
<evidence type="ECO:0000256" key="2">
    <source>
        <dbReference type="ARBA" id="ARBA00023122"/>
    </source>
</evidence>
<reference evidence="4 5" key="1">
    <citation type="journal article" date="2018" name="MBio">
        <title>Comparative Genomics Reveals the Core Gene Toolbox for the Fungus-Insect Symbiosis.</title>
        <authorList>
            <person name="Wang Y."/>
            <person name="Stata M."/>
            <person name="Wang W."/>
            <person name="Stajich J.E."/>
            <person name="White M.M."/>
            <person name="Moncalvo J.M."/>
        </authorList>
    </citation>
    <scope>NUCLEOTIDE SEQUENCE [LARGE SCALE GENOMIC DNA]</scope>
    <source>
        <strain evidence="4 5">SC-DP-2</strain>
    </source>
</reference>
<evidence type="ECO:0000259" key="3">
    <source>
        <dbReference type="Pfam" id="PF00571"/>
    </source>
</evidence>
<evidence type="ECO:0000256" key="1">
    <source>
        <dbReference type="ARBA" id="ARBA00022737"/>
    </source>
</evidence>
<feature type="domain" description="CBS" evidence="3">
    <location>
        <begin position="365"/>
        <end position="413"/>
    </location>
</feature>
<keyword evidence="1" id="KW-0677">Repeat</keyword>
<accession>A0A2T9ZE41</accession>
<dbReference type="InterPro" id="IPR000644">
    <property type="entry name" value="CBS_dom"/>
</dbReference>
<comment type="caution">
    <text evidence="4">The sequence shown here is derived from an EMBL/GenBank/DDBJ whole genome shotgun (WGS) entry which is preliminary data.</text>
</comment>